<organism evidence="3 4">
    <name type="scientific">Thalassiosira oceanica</name>
    <name type="common">Marine diatom</name>
    <dbReference type="NCBI Taxonomy" id="159749"/>
    <lineage>
        <taxon>Eukaryota</taxon>
        <taxon>Sar</taxon>
        <taxon>Stramenopiles</taxon>
        <taxon>Ochrophyta</taxon>
        <taxon>Bacillariophyta</taxon>
        <taxon>Coscinodiscophyceae</taxon>
        <taxon>Thalassiosirophycidae</taxon>
        <taxon>Thalassiosirales</taxon>
        <taxon>Thalassiosiraceae</taxon>
        <taxon>Thalassiosira</taxon>
    </lineage>
</organism>
<sequence length="247" mass="27112">MTTSHESMDIGETSSLILPQMAIDDLARVAFGTKASYDADTDDDKTLPLPETPHVTATPTPRTTSSTKSRAAKKSRSVAGSGSRKSKGITVYYKVVQKKRNEQNNKIGLEIAVPKEERTDLKTQLDEIASLKEQIAMKDEELARKQQELDQVRRKLEGIRRVVGSPLPRGKAGCEDVTLQQDCHERVDKVDVDVAGQRGILRDSQAREDPGACRGVTIRRLHGLLLRDSLGGFQAATISCPYGRSKG</sequence>
<gene>
    <name evidence="3" type="ORF">THAOC_09544</name>
</gene>
<dbReference type="AlphaFoldDB" id="K0SUY7"/>
<keyword evidence="4" id="KW-1185">Reference proteome</keyword>
<evidence type="ECO:0000313" key="4">
    <source>
        <dbReference type="Proteomes" id="UP000266841"/>
    </source>
</evidence>
<evidence type="ECO:0000256" key="1">
    <source>
        <dbReference type="SAM" id="Coils"/>
    </source>
</evidence>
<proteinExistence type="predicted"/>
<comment type="caution">
    <text evidence="3">The sequence shown here is derived from an EMBL/GenBank/DDBJ whole genome shotgun (WGS) entry which is preliminary data.</text>
</comment>
<evidence type="ECO:0000313" key="3">
    <source>
        <dbReference type="EMBL" id="EJK69215.1"/>
    </source>
</evidence>
<reference evidence="3 4" key="1">
    <citation type="journal article" date="2012" name="Genome Biol.">
        <title>Genome and low-iron response of an oceanic diatom adapted to chronic iron limitation.</title>
        <authorList>
            <person name="Lommer M."/>
            <person name="Specht M."/>
            <person name="Roy A.S."/>
            <person name="Kraemer L."/>
            <person name="Andreson R."/>
            <person name="Gutowska M.A."/>
            <person name="Wolf J."/>
            <person name="Bergner S.V."/>
            <person name="Schilhabel M.B."/>
            <person name="Klostermeier U.C."/>
            <person name="Beiko R.G."/>
            <person name="Rosenstiel P."/>
            <person name="Hippler M."/>
            <person name="Laroche J."/>
        </authorList>
    </citation>
    <scope>NUCLEOTIDE SEQUENCE [LARGE SCALE GENOMIC DNA]</scope>
    <source>
        <strain evidence="3 4">CCMP1005</strain>
    </source>
</reference>
<feature type="region of interest" description="Disordered" evidence="2">
    <location>
        <begin position="37"/>
        <end position="84"/>
    </location>
</feature>
<protein>
    <submittedName>
        <fullName evidence="3">Uncharacterized protein</fullName>
    </submittedName>
</protein>
<feature type="coiled-coil region" evidence="1">
    <location>
        <begin position="121"/>
        <end position="162"/>
    </location>
</feature>
<name>K0SUY7_THAOC</name>
<dbReference type="Proteomes" id="UP000266841">
    <property type="component" value="Unassembled WGS sequence"/>
</dbReference>
<keyword evidence="1" id="KW-0175">Coiled coil</keyword>
<dbReference type="EMBL" id="AGNL01010336">
    <property type="protein sequence ID" value="EJK69215.1"/>
    <property type="molecule type" value="Genomic_DNA"/>
</dbReference>
<feature type="compositionally biased region" description="Low complexity" evidence="2">
    <location>
        <begin position="55"/>
        <end position="69"/>
    </location>
</feature>
<accession>K0SUY7</accession>
<evidence type="ECO:0000256" key="2">
    <source>
        <dbReference type="SAM" id="MobiDB-lite"/>
    </source>
</evidence>